<dbReference type="CDD" id="cd03255">
    <property type="entry name" value="ABC_MJ0796_LolCDE_FtsE"/>
    <property type="match status" value="1"/>
</dbReference>
<dbReference type="GO" id="GO:0022857">
    <property type="term" value="F:transmembrane transporter activity"/>
    <property type="evidence" value="ECO:0007669"/>
    <property type="project" value="TreeGrafter"/>
</dbReference>
<dbReference type="AlphaFoldDB" id="A0A8J6T548"/>
<dbReference type="PROSITE" id="PS00211">
    <property type="entry name" value="ABC_TRANSPORTER_1"/>
    <property type="match status" value="1"/>
</dbReference>
<dbReference type="InterPro" id="IPR027417">
    <property type="entry name" value="P-loop_NTPase"/>
</dbReference>
<comment type="caution">
    <text evidence="5">The sequence shown here is derived from an EMBL/GenBank/DDBJ whole genome shotgun (WGS) entry which is preliminary data.</text>
</comment>
<gene>
    <name evidence="5" type="ORF">H8E19_02615</name>
</gene>
<dbReference type="InterPro" id="IPR003439">
    <property type="entry name" value="ABC_transporter-like_ATP-bd"/>
</dbReference>
<evidence type="ECO:0000259" key="4">
    <source>
        <dbReference type="PROSITE" id="PS50893"/>
    </source>
</evidence>
<dbReference type="SMART" id="SM00382">
    <property type="entry name" value="AAA"/>
    <property type="match status" value="1"/>
</dbReference>
<dbReference type="InterPro" id="IPR017911">
    <property type="entry name" value="MacB-like_ATP-bd"/>
</dbReference>
<dbReference type="PANTHER" id="PTHR24220:SF86">
    <property type="entry name" value="ABC TRANSPORTER ABCH.1"/>
    <property type="match status" value="1"/>
</dbReference>
<dbReference type="GO" id="GO:0005886">
    <property type="term" value="C:plasma membrane"/>
    <property type="evidence" value="ECO:0007669"/>
    <property type="project" value="TreeGrafter"/>
</dbReference>
<evidence type="ECO:0000313" key="6">
    <source>
        <dbReference type="Proteomes" id="UP000650524"/>
    </source>
</evidence>
<dbReference type="PANTHER" id="PTHR24220">
    <property type="entry name" value="IMPORT ATP-BINDING PROTEIN"/>
    <property type="match status" value="1"/>
</dbReference>
<sequence>MTSLIIEADSLVKTYRLGDSLVLALDGIDFQVEEGEMVAIRGSSGSGKSTLMHILGCLERPDSGTYILAGEDVSKLPLNRLAEIRNQRIGFVFQNFNLLPRLNALENVELPLLYGGKSEAKDRAKEALQIVGLQDRMYHDPTQLSGGQLQRAAIARAIVTDPAIILADEPTGNLDTATGEEIMAIFKVLNANGGTIIIVTHEASIAAQCGRQVHILDGRIISEAL</sequence>
<dbReference type="PROSITE" id="PS50893">
    <property type="entry name" value="ABC_TRANSPORTER_2"/>
    <property type="match status" value="1"/>
</dbReference>
<reference evidence="5 6" key="1">
    <citation type="submission" date="2020-08" db="EMBL/GenBank/DDBJ databases">
        <title>Bridging the membrane lipid divide: bacteria of the FCB group superphylum have the potential to synthesize archaeal ether lipids.</title>
        <authorList>
            <person name="Villanueva L."/>
            <person name="Von Meijenfeldt F.A.B."/>
            <person name="Westbye A.B."/>
            <person name="Yadav S."/>
            <person name="Hopmans E.C."/>
            <person name="Dutilh B.E."/>
            <person name="Sinninghe Damste J.S."/>
        </authorList>
    </citation>
    <scope>NUCLEOTIDE SEQUENCE [LARGE SCALE GENOMIC DNA]</scope>
    <source>
        <strain evidence="5">NIOZ-UU27</strain>
    </source>
</reference>
<protein>
    <submittedName>
        <fullName evidence="5">ABC transporter ATP-binding protein</fullName>
    </submittedName>
</protein>
<dbReference type="GO" id="GO:0016887">
    <property type="term" value="F:ATP hydrolysis activity"/>
    <property type="evidence" value="ECO:0007669"/>
    <property type="project" value="InterPro"/>
</dbReference>
<evidence type="ECO:0000256" key="1">
    <source>
        <dbReference type="ARBA" id="ARBA00022448"/>
    </source>
</evidence>
<organism evidence="5 6">
    <name type="scientific">Candidatus Desulfacyla euxinica</name>
    <dbReference type="NCBI Taxonomy" id="2841693"/>
    <lineage>
        <taxon>Bacteria</taxon>
        <taxon>Deltaproteobacteria</taxon>
        <taxon>Candidatus Desulfacyla</taxon>
    </lineage>
</organism>
<dbReference type="InterPro" id="IPR015854">
    <property type="entry name" value="ABC_transpr_LolD-like"/>
</dbReference>
<feature type="domain" description="ABC transporter" evidence="4">
    <location>
        <begin position="6"/>
        <end position="225"/>
    </location>
</feature>
<dbReference type="InterPro" id="IPR017871">
    <property type="entry name" value="ABC_transporter-like_CS"/>
</dbReference>
<dbReference type="GO" id="GO:0098796">
    <property type="term" value="C:membrane protein complex"/>
    <property type="evidence" value="ECO:0007669"/>
    <property type="project" value="UniProtKB-ARBA"/>
</dbReference>
<accession>A0A8J6T548</accession>
<keyword evidence="1" id="KW-0813">Transport</keyword>
<dbReference type="SUPFAM" id="SSF52540">
    <property type="entry name" value="P-loop containing nucleoside triphosphate hydrolases"/>
    <property type="match status" value="1"/>
</dbReference>
<evidence type="ECO:0000256" key="3">
    <source>
        <dbReference type="ARBA" id="ARBA00022840"/>
    </source>
</evidence>
<keyword evidence="3 5" id="KW-0067">ATP-binding</keyword>
<dbReference type="Proteomes" id="UP000650524">
    <property type="component" value="Unassembled WGS sequence"/>
</dbReference>
<keyword evidence="2" id="KW-0547">Nucleotide-binding</keyword>
<proteinExistence type="predicted"/>
<evidence type="ECO:0000256" key="2">
    <source>
        <dbReference type="ARBA" id="ARBA00022741"/>
    </source>
</evidence>
<dbReference type="FunFam" id="3.40.50.300:FF:000032">
    <property type="entry name" value="Export ABC transporter ATP-binding protein"/>
    <property type="match status" value="1"/>
</dbReference>
<dbReference type="EMBL" id="JACNJD010000122">
    <property type="protein sequence ID" value="MBC8176271.1"/>
    <property type="molecule type" value="Genomic_DNA"/>
</dbReference>
<dbReference type="InterPro" id="IPR003593">
    <property type="entry name" value="AAA+_ATPase"/>
</dbReference>
<dbReference type="Pfam" id="PF00005">
    <property type="entry name" value="ABC_tran"/>
    <property type="match status" value="1"/>
</dbReference>
<name>A0A8J6T548_9DELT</name>
<dbReference type="Gene3D" id="3.40.50.300">
    <property type="entry name" value="P-loop containing nucleotide triphosphate hydrolases"/>
    <property type="match status" value="1"/>
</dbReference>
<evidence type="ECO:0000313" key="5">
    <source>
        <dbReference type="EMBL" id="MBC8176271.1"/>
    </source>
</evidence>
<dbReference type="GO" id="GO:0005524">
    <property type="term" value="F:ATP binding"/>
    <property type="evidence" value="ECO:0007669"/>
    <property type="project" value="UniProtKB-KW"/>
</dbReference>